<dbReference type="EMBL" id="NCSJ02000109">
    <property type="protein sequence ID" value="RFU30098.1"/>
    <property type="molecule type" value="Genomic_DNA"/>
</dbReference>
<keyword evidence="9" id="KW-1185">Reference proteome</keyword>
<feature type="region of interest" description="Disordered" evidence="7">
    <location>
        <begin position="1"/>
        <end position="81"/>
    </location>
</feature>
<evidence type="ECO:0000256" key="1">
    <source>
        <dbReference type="ARBA" id="ARBA00004123"/>
    </source>
</evidence>
<gene>
    <name evidence="8" type="ORF">B7463_g6255</name>
</gene>
<dbReference type="InterPro" id="IPR022784">
    <property type="entry name" value="Ribosome_bgen_Alb1"/>
</dbReference>
<dbReference type="GO" id="GO:0005737">
    <property type="term" value="C:cytoplasm"/>
    <property type="evidence" value="ECO:0007669"/>
    <property type="project" value="UniProtKB-SubCell"/>
</dbReference>
<evidence type="ECO:0000256" key="4">
    <source>
        <dbReference type="ARBA" id="ARBA00022490"/>
    </source>
</evidence>
<feature type="non-terminal residue" evidence="8">
    <location>
        <position position="166"/>
    </location>
</feature>
<accession>A0A3E2H9N4</accession>
<dbReference type="GO" id="GO:0000055">
    <property type="term" value="P:ribosomal large subunit export from nucleus"/>
    <property type="evidence" value="ECO:0007669"/>
    <property type="project" value="TreeGrafter"/>
</dbReference>
<sequence>MSKTASLKKKGVSLHSRAAKRASSPSIDTDKSLKDVKPPAESKTYRPSVLAVHQSAGISKKKNNGRALSAKARRRQEKGLDRAEVVMDRTEKKVEKSKGKARTIQERAKGWEELNKKIVISKTQYAILEREGSAESENGHIATGEDIELDDATRSLPGNTEEEEIL</sequence>
<reference evidence="8 9" key="1">
    <citation type="submission" date="2018-05" db="EMBL/GenBank/DDBJ databases">
        <title>Draft genome sequence of Scytalidium lignicola DSM 105466, a ubiquitous saprotrophic fungus.</title>
        <authorList>
            <person name="Buettner E."/>
            <person name="Gebauer A.M."/>
            <person name="Hofrichter M."/>
            <person name="Liers C."/>
            <person name="Kellner H."/>
        </authorList>
    </citation>
    <scope>NUCLEOTIDE SEQUENCE [LARGE SCALE GENOMIC DNA]</scope>
    <source>
        <strain evidence="8 9">DSM 105466</strain>
    </source>
</reference>
<evidence type="ECO:0000256" key="6">
    <source>
        <dbReference type="ARBA" id="ARBA00023242"/>
    </source>
</evidence>
<dbReference type="OrthoDB" id="5304887at2759"/>
<proteinExistence type="predicted"/>
<keyword evidence="5" id="KW-0690">Ribosome biogenesis</keyword>
<evidence type="ECO:0000256" key="7">
    <source>
        <dbReference type="SAM" id="MobiDB-lite"/>
    </source>
</evidence>
<feature type="compositionally biased region" description="Basic and acidic residues" evidence="7">
    <location>
        <begin position="28"/>
        <end position="44"/>
    </location>
</feature>
<evidence type="ECO:0000256" key="2">
    <source>
        <dbReference type="ARBA" id="ARBA00004496"/>
    </source>
</evidence>
<keyword evidence="6" id="KW-0539">Nucleus</keyword>
<comment type="subcellular location">
    <subcellularLocation>
        <location evidence="2">Cytoplasm</location>
    </subcellularLocation>
    <subcellularLocation>
        <location evidence="1">Nucleus</location>
    </subcellularLocation>
</comment>
<organism evidence="8 9">
    <name type="scientific">Scytalidium lignicola</name>
    <name type="common">Hyphomycete</name>
    <dbReference type="NCBI Taxonomy" id="5539"/>
    <lineage>
        <taxon>Eukaryota</taxon>
        <taxon>Fungi</taxon>
        <taxon>Dikarya</taxon>
        <taxon>Ascomycota</taxon>
        <taxon>Pezizomycotina</taxon>
        <taxon>Leotiomycetes</taxon>
        <taxon>Leotiomycetes incertae sedis</taxon>
        <taxon>Scytalidium</taxon>
    </lineage>
</organism>
<keyword evidence="4" id="KW-0963">Cytoplasm</keyword>
<evidence type="ECO:0000256" key="3">
    <source>
        <dbReference type="ARBA" id="ARBA00022448"/>
    </source>
</evidence>
<comment type="caution">
    <text evidence="8">The sequence shown here is derived from an EMBL/GenBank/DDBJ whole genome shotgun (WGS) entry which is preliminary data.</text>
</comment>
<dbReference type="Pfam" id="PF09135">
    <property type="entry name" value="Alb1"/>
    <property type="match status" value="1"/>
</dbReference>
<evidence type="ECO:0000313" key="9">
    <source>
        <dbReference type="Proteomes" id="UP000258309"/>
    </source>
</evidence>
<dbReference type="PANTHER" id="PTHR28280:SF1">
    <property type="entry name" value="SHUTTLING PRE-60S FACTOR ECM1"/>
    <property type="match status" value="1"/>
</dbReference>
<dbReference type="PANTHER" id="PTHR28280">
    <property type="entry name" value="SHUTTLING PRE-60S FACTOR ECM1"/>
    <property type="match status" value="1"/>
</dbReference>
<dbReference type="Proteomes" id="UP000258309">
    <property type="component" value="Unassembled WGS sequence"/>
</dbReference>
<evidence type="ECO:0000313" key="8">
    <source>
        <dbReference type="EMBL" id="RFU30098.1"/>
    </source>
</evidence>
<evidence type="ECO:0008006" key="10">
    <source>
        <dbReference type="Google" id="ProtNLM"/>
    </source>
</evidence>
<dbReference type="GO" id="GO:0005730">
    <property type="term" value="C:nucleolus"/>
    <property type="evidence" value="ECO:0007669"/>
    <property type="project" value="TreeGrafter"/>
</dbReference>
<dbReference type="AlphaFoldDB" id="A0A3E2H9N4"/>
<dbReference type="InterPro" id="IPR053278">
    <property type="entry name" value="Pre-60S_factor_ECM1"/>
</dbReference>
<feature type="compositionally biased region" description="Basic residues" evidence="7">
    <location>
        <begin position="1"/>
        <end position="20"/>
    </location>
</feature>
<dbReference type="OMA" id="DWEDTNR"/>
<feature type="non-terminal residue" evidence="8">
    <location>
        <position position="1"/>
    </location>
</feature>
<dbReference type="STRING" id="5539.A0A3E2H9N4"/>
<evidence type="ECO:0000256" key="5">
    <source>
        <dbReference type="ARBA" id="ARBA00022517"/>
    </source>
</evidence>
<dbReference type="GO" id="GO:0030687">
    <property type="term" value="C:preribosome, large subunit precursor"/>
    <property type="evidence" value="ECO:0007669"/>
    <property type="project" value="TreeGrafter"/>
</dbReference>
<protein>
    <recommendedName>
        <fullName evidence="10">Ribosome biogenesis protein Alb1</fullName>
    </recommendedName>
</protein>
<name>A0A3E2H9N4_SCYLI</name>
<keyword evidence="3" id="KW-0813">Transport</keyword>
<feature type="region of interest" description="Disordered" evidence="7">
    <location>
        <begin position="131"/>
        <end position="166"/>
    </location>
</feature>